<gene>
    <name evidence="1" type="ORF">SAMN04487947_3567</name>
</gene>
<dbReference type="RefSeq" id="WP_089810146.1">
    <property type="nucleotide sequence ID" value="NZ_FOYT01000004.1"/>
</dbReference>
<keyword evidence="2" id="KW-1185">Reference proteome</keyword>
<name>A0A1I6IQY8_9EURY</name>
<protein>
    <submittedName>
        <fullName evidence="1">Uncharacterized protein</fullName>
    </submittedName>
</protein>
<dbReference type="OrthoDB" id="275508at2157"/>
<sequence>MVDTHWDSLRGEELRYRGNAWELTGDVGVRQNGELLAVEATQADDVRRRTVTLHFGLDGSASSLNPGNLGDNFESLERDDDGQRIVVKKGGRRYQYELRRMESA</sequence>
<reference evidence="2" key="1">
    <citation type="submission" date="2016-10" db="EMBL/GenBank/DDBJ databases">
        <authorList>
            <person name="Varghese N."/>
            <person name="Submissions S."/>
        </authorList>
    </citation>
    <scope>NUCLEOTIDE SEQUENCE [LARGE SCALE GENOMIC DNA]</scope>
    <source>
        <strain evidence="2">CGMCC 1.7736</strain>
    </source>
</reference>
<proteinExistence type="predicted"/>
<accession>A0A1I6IQY8</accession>
<dbReference type="Proteomes" id="UP000198531">
    <property type="component" value="Unassembled WGS sequence"/>
</dbReference>
<evidence type="ECO:0000313" key="2">
    <source>
        <dbReference type="Proteomes" id="UP000198531"/>
    </source>
</evidence>
<dbReference type="EMBL" id="FOYT01000004">
    <property type="protein sequence ID" value="SFR69143.1"/>
    <property type="molecule type" value="Genomic_DNA"/>
</dbReference>
<organism evidence="1 2">
    <name type="scientific">Halogeometricum rufum</name>
    <dbReference type="NCBI Taxonomy" id="553469"/>
    <lineage>
        <taxon>Archaea</taxon>
        <taxon>Methanobacteriati</taxon>
        <taxon>Methanobacteriota</taxon>
        <taxon>Stenosarchaea group</taxon>
        <taxon>Halobacteria</taxon>
        <taxon>Halobacteriales</taxon>
        <taxon>Haloferacaceae</taxon>
        <taxon>Halogeometricum</taxon>
    </lineage>
</organism>
<dbReference type="AlphaFoldDB" id="A0A1I6IQY8"/>
<evidence type="ECO:0000313" key="1">
    <source>
        <dbReference type="EMBL" id="SFR69143.1"/>
    </source>
</evidence>